<dbReference type="AlphaFoldDB" id="A0A286BZZ0"/>
<feature type="domain" description="Styrene monooxygenase StyA putative substrate binding" evidence="1">
    <location>
        <begin position="147"/>
        <end position="250"/>
    </location>
</feature>
<gene>
    <name evidence="2" type="ORF">SAMN06273570_4152</name>
</gene>
<accession>A0A286BZZ0</accession>
<dbReference type="InterPro" id="IPR041654">
    <property type="entry name" value="StyA_sbd"/>
</dbReference>
<reference evidence="3" key="1">
    <citation type="submission" date="2017-09" db="EMBL/GenBank/DDBJ databases">
        <authorList>
            <person name="Varghese N."/>
            <person name="Submissions S."/>
        </authorList>
    </citation>
    <scope>NUCLEOTIDE SEQUENCE [LARGE SCALE GENOMIC DNA]</scope>
    <source>
        <strain evidence="3">JKS000234</strain>
    </source>
</reference>
<dbReference type="SUPFAM" id="SSF51905">
    <property type="entry name" value="FAD/NAD(P)-binding domain"/>
    <property type="match status" value="1"/>
</dbReference>
<organism evidence="2 3">
    <name type="scientific">Candidatus Pantoea floridensis</name>
    <dbReference type="NCBI Taxonomy" id="1938870"/>
    <lineage>
        <taxon>Bacteria</taxon>
        <taxon>Pseudomonadati</taxon>
        <taxon>Pseudomonadota</taxon>
        <taxon>Gammaproteobacteria</taxon>
        <taxon>Enterobacterales</taxon>
        <taxon>Erwiniaceae</taxon>
        <taxon>Pantoea</taxon>
    </lineage>
</organism>
<evidence type="ECO:0000313" key="3">
    <source>
        <dbReference type="Proteomes" id="UP000219271"/>
    </source>
</evidence>
<dbReference type="Gene3D" id="3.30.9.40">
    <property type="match status" value="1"/>
</dbReference>
<dbReference type="Proteomes" id="UP000219271">
    <property type="component" value="Unassembled WGS sequence"/>
</dbReference>
<evidence type="ECO:0000313" key="2">
    <source>
        <dbReference type="EMBL" id="SOD39698.1"/>
    </source>
</evidence>
<dbReference type="OrthoDB" id="8801399at2"/>
<evidence type="ECO:0000259" key="1">
    <source>
        <dbReference type="Pfam" id="PF17885"/>
    </source>
</evidence>
<sequence>MRKIAIIGAGQSGLQLSIGLLHHGFEITLFSDKDSKDLLCGKVMSSQCMFNTALTIERELGLNQWEGKAPPLISSEFHIIQHDNPYNAISFDAELKQPACSVDQRLKIASLMKMFIKMGGSFIKKPINLFDLDSLTHEHDLVIVATGRGNLSSAFQINNKESCFSKPQRKLALTYVNNPEIESNSIRFTLIPDVGEFITFPALTLTGNCEIMTFEAIPGGPLDCFENNVTPEKHLKTSLTALKRWFPDEYHYFREATLTDANGYFSGQITPIVRHPILTLPSGNSVLGMGDTVVLNDSITGQGANSAAKCADIYLHEILKHEGDFNPDWMEKTFSLFWNYASHVVNWTNSVLSPVTPNREKIFKEAENNPELASRIVNGFDNPSDFYPWWFE</sequence>
<dbReference type="RefSeq" id="WP_097097474.1">
    <property type="nucleotide sequence ID" value="NZ_OCMY01000001.1"/>
</dbReference>
<name>A0A286BZZ0_9GAMM</name>
<dbReference type="EMBL" id="OCMY01000001">
    <property type="protein sequence ID" value="SOD39698.1"/>
    <property type="molecule type" value="Genomic_DNA"/>
</dbReference>
<dbReference type="InterPro" id="IPR036188">
    <property type="entry name" value="FAD/NAD-bd_sf"/>
</dbReference>
<protein>
    <recommendedName>
        <fullName evidence="1">Styrene monooxygenase StyA putative substrate binding domain-containing protein</fullName>
    </recommendedName>
</protein>
<dbReference type="Gene3D" id="3.50.50.60">
    <property type="entry name" value="FAD/NAD(P)-binding domain"/>
    <property type="match status" value="2"/>
</dbReference>
<keyword evidence="3" id="KW-1185">Reference proteome</keyword>
<proteinExistence type="predicted"/>
<dbReference type="Pfam" id="PF17885">
    <property type="entry name" value="Smoa_sbd"/>
    <property type="match status" value="1"/>
</dbReference>